<protein>
    <recommendedName>
        <fullName evidence="2">Myb/SANT-like DNA-binding domain-containing protein</fullName>
    </recommendedName>
</protein>
<evidence type="ECO:0000313" key="4">
    <source>
        <dbReference type="Proteomes" id="UP001153737"/>
    </source>
</evidence>
<gene>
    <name evidence="3" type="ORF">PHAECO_LOCUS12584</name>
</gene>
<proteinExistence type="predicted"/>
<dbReference type="InterPro" id="IPR044822">
    <property type="entry name" value="Myb_DNA-bind_4"/>
</dbReference>
<feature type="region of interest" description="Disordered" evidence="1">
    <location>
        <begin position="143"/>
        <end position="191"/>
    </location>
</feature>
<keyword evidence="4" id="KW-1185">Reference proteome</keyword>
<dbReference type="Proteomes" id="UP001153737">
    <property type="component" value="Chromosome 9"/>
</dbReference>
<reference evidence="3" key="2">
    <citation type="submission" date="2022-10" db="EMBL/GenBank/DDBJ databases">
        <authorList>
            <consortium name="ENA_rothamsted_submissions"/>
            <consortium name="culmorum"/>
            <person name="King R."/>
        </authorList>
    </citation>
    <scope>NUCLEOTIDE SEQUENCE</scope>
</reference>
<dbReference type="EMBL" id="OU896715">
    <property type="protein sequence ID" value="CAG9825710.1"/>
    <property type="molecule type" value="Genomic_DNA"/>
</dbReference>
<organism evidence="3 4">
    <name type="scientific">Phaedon cochleariae</name>
    <name type="common">Mustard beetle</name>
    <dbReference type="NCBI Taxonomy" id="80249"/>
    <lineage>
        <taxon>Eukaryota</taxon>
        <taxon>Metazoa</taxon>
        <taxon>Ecdysozoa</taxon>
        <taxon>Arthropoda</taxon>
        <taxon>Hexapoda</taxon>
        <taxon>Insecta</taxon>
        <taxon>Pterygota</taxon>
        <taxon>Neoptera</taxon>
        <taxon>Endopterygota</taxon>
        <taxon>Coleoptera</taxon>
        <taxon>Polyphaga</taxon>
        <taxon>Cucujiformia</taxon>
        <taxon>Chrysomeloidea</taxon>
        <taxon>Chrysomelidae</taxon>
        <taxon>Chrysomelinae</taxon>
        <taxon>Chrysomelini</taxon>
        <taxon>Phaedon</taxon>
    </lineage>
</organism>
<sequence length="217" mass="25566">MFSDFTYAESLLRHARSQDEHQTPGTSNEAPVQKSLVEERRSMECHYEDLAHPKRRRSVFTNVVNDLLSSGFAVDETMCQAKWKNLVRSYNIAKDQKTRTGRGPTRFQFFEELDNLLEEANCVVNVDEVNCTLVIEEDDSDRDKANNDEIYTEKKNNAENKEKGKKRKRTAKNESILKEINLEKSKRHQERMDIEQKKIEMEERKCRLLERYLDSKV</sequence>
<dbReference type="Gene3D" id="1.10.10.60">
    <property type="entry name" value="Homeodomain-like"/>
    <property type="match status" value="1"/>
</dbReference>
<dbReference type="Pfam" id="PF13837">
    <property type="entry name" value="Myb_DNA-bind_4"/>
    <property type="match status" value="1"/>
</dbReference>
<accession>A0A9N9SN04</accession>
<evidence type="ECO:0000259" key="2">
    <source>
        <dbReference type="Pfam" id="PF13837"/>
    </source>
</evidence>
<evidence type="ECO:0000256" key="1">
    <source>
        <dbReference type="SAM" id="MobiDB-lite"/>
    </source>
</evidence>
<dbReference type="PANTHER" id="PTHR47595:SF1">
    <property type="entry name" value="MYB_SANT-LIKE DNA-BINDING DOMAIN-CONTAINING PROTEIN"/>
    <property type="match status" value="1"/>
</dbReference>
<dbReference type="PANTHER" id="PTHR47595">
    <property type="entry name" value="HEAT SHOCK 70 KDA PROTEIN 14"/>
    <property type="match status" value="1"/>
</dbReference>
<evidence type="ECO:0000313" key="3">
    <source>
        <dbReference type="EMBL" id="CAG9825710.1"/>
    </source>
</evidence>
<feature type="compositionally biased region" description="Basic and acidic residues" evidence="1">
    <location>
        <begin position="171"/>
        <end position="191"/>
    </location>
</feature>
<dbReference type="OrthoDB" id="6742202at2759"/>
<dbReference type="AlphaFoldDB" id="A0A9N9SN04"/>
<feature type="compositionally biased region" description="Basic and acidic residues" evidence="1">
    <location>
        <begin position="143"/>
        <end position="162"/>
    </location>
</feature>
<reference evidence="3" key="1">
    <citation type="submission" date="2022-01" db="EMBL/GenBank/DDBJ databases">
        <authorList>
            <person name="King R."/>
        </authorList>
    </citation>
    <scope>NUCLEOTIDE SEQUENCE</scope>
</reference>
<name>A0A9N9SN04_PHACE</name>
<feature type="domain" description="Myb/SANT-like DNA-binding" evidence="2">
    <location>
        <begin position="34"/>
        <end position="116"/>
    </location>
</feature>